<gene>
    <name evidence="2" type="ORF">C7K55_09555</name>
</gene>
<evidence type="ECO:0000313" key="2">
    <source>
        <dbReference type="EMBL" id="PSJ04690.1"/>
    </source>
</evidence>
<evidence type="ECO:0000256" key="1">
    <source>
        <dbReference type="ARBA" id="ARBA00023027"/>
    </source>
</evidence>
<dbReference type="PANTHER" id="PTHR43574">
    <property type="entry name" value="EPIMERASE-RELATED"/>
    <property type="match status" value="1"/>
</dbReference>
<protein>
    <submittedName>
        <fullName evidence="2">NAD(P)-dependent oxidoreductase</fullName>
    </submittedName>
</protein>
<accession>A0A2P7MTX1</accession>
<proteinExistence type="predicted"/>
<keyword evidence="3" id="KW-1185">Reference proteome</keyword>
<reference evidence="2 3" key="1">
    <citation type="journal article" date="2018" name="Environ. Microbiol.">
        <title>Ecological and genomic features of two widespread freshwater picocyanobacteria.</title>
        <authorList>
            <person name="Cabello-Yeves P.J."/>
            <person name="Picazo A."/>
            <person name="Camacho A."/>
            <person name="Callieri C."/>
            <person name="Rosselli R."/>
            <person name="Roda-Garcia J.J."/>
            <person name="Coutinho F.H."/>
            <person name="Rodriguez-Valera F."/>
        </authorList>
    </citation>
    <scope>NUCLEOTIDE SEQUENCE [LARGE SCALE GENOMIC DNA]</scope>
    <source>
        <strain evidence="2 3">Tous</strain>
    </source>
</reference>
<dbReference type="RefSeq" id="WP_106632500.1">
    <property type="nucleotide sequence ID" value="NZ_PXXO01000010.1"/>
</dbReference>
<organism evidence="2 3">
    <name type="scientific">Cyanobium usitatum str. Tous</name>
    <dbReference type="NCBI Taxonomy" id="2116684"/>
    <lineage>
        <taxon>Bacteria</taxon>
        <taxon>Bacillati</taxon>
        <taxon>Cyanobacteriota</taxon>
        <taxon>Cyanophyceae</taxon>
        <taxon>Synechococcales</taxon>
        <taxon>Prochlorococcaceae</taxon>
        <taxon>Cyanobium</taxon>
    </lineage>
</organism>
<keyword evidence="1" id="KW-0520">NAD</keyword>
<name>A0A2P7MTX1_9CYAN</name>
<dbReference type="OrthoDB" id="9808276at2"/>
<dbReference type="Gene3D" id="3.40.50.720">
    <property type="entry name" value="NAD(P)-binding Rossmann-like Domain"/>
    <property type="match status" value="1"/>
</dbReference>
<dbReference type="EMBL" id="PXXO01000010">
    <property type="protein sequence ID" value="PSJ04690.1"/>
    <property type="molecule type" value="Genomic_DNA"/>
</dbReference>
<dbReference type="AlphaFoldDB" id="A0A2P7MTX1"/>
<dbReference type="InterPro" id="IPR036291">
    <property type="entry name" value="NAD(P)-bd_dom_sf"/>
</dbReference>
<dbReference type="CDD" id="cd05266">
    <property type="entry name" value="SDR_a4"/>
    <property type="match status" value="1"/>
</dbReference>
<sequence>MIQALVKPSRQLLVIGGGFTGLRLAQAAQRSGMAVRLTSRQPRSSGEGLKWLPFNSSPDGASLPAPSALAGITDVVVCVPPDPSQGDPALRLLGPSLRELPLQWLGYLSTTGVYGDTAGAWVDETAPTPARAGRSQARVAAEQAWLATELPVQIFRLPAIYGPNRSPFAALQAGQSRLIHKPGQMFCRVHVDDIVGCLLHCLARPQQERPTVVNVTDNCPCPSSETLGYAAHLLGHKLPPMEHYAEVAGSMSPMARSFWSENRRVSNQLLTQQLGYKLRYPNYREGYRACLAEELGGGQSRRSPGSTT</sequence>
<dbReference type="SUPFAM" id="SSF51735">
    <property type="entry name" value="NAD(P)-binding Rossmann-fold domains"/>
    <property type="match status" value="1"/>
</dbReference>
<comment type="caution">
    <text evidence="2">The sequence shown here is derived from an EMBL/GenBank/DDBJ whole genome shotgun (WGS) entry which is preliminary data.</text>
</comment>
<evidence type="ECO:0000313" key="3">
    <source>
        <dbReference type="Proteomes" id="UP000243002"/>
    </source>
</evidence>
<dbReference type="Proteomes" id="UP000243002">
    <property type="component" value="Unassembled WGS sequence"/>
</dbReference>